<comment type="caution">
    <text evidence="8">The sequence shown here is derived from an EMBL/GenBank/DDBJ whole genome shotgun (WGS) entry which is preliminary data.</text>
</comment>
<dbReference type="InterPro" id="IPR020056">
    <property type="entry name" value="Rbsml_bL25/Gln-tRNA_synth_N"/>
</dbReference>
<keyword evidence="4 5" id="KW-0687">Ribonucleoprotein</keyword>
<keyword evidence="1 5" id="KW-0699">rRNA-binding</keyword>
<evidence type="ECO:0000259" key="7">
    <source>
        <dbReference type="Pfam" id="PF14693"/>
    </source>
</evidence>
<evidence type="ECO:0000313" key="9">
    <source>
        <dbReference type="Proteomes" id="UP000717534"/>
    </source>
</evidence>
<dbReference type="HAMAP" id="MF_01334">
    <property type="entry name" value="Ribosomal_bL25_CTC"/>
    <property type="match status" value="1"/>
</dbReference>
<dbReference type="InterPro" id="IPR011035">
    <property type="entry name" value="Ribosomal_bL25/Gln-tRNA_synth"/>
</dbReference>
<dbReference type="Pfam" id="PF14693">
    <property type="entry name" value="Ribosomal_TL5_C"/>
    <property type="match status" value="1"/>
</dbReference>
<dbReference type="InterPro" id="IPR020057">
    <property type="entry name" value="Ribosomal_bL25_b-dom"/>
</dbReference>
<name>A0ABS3AS93_9BACT</name>
<dbReference type="NCBIfam" id="TIGR00731">
    <property type="entry name" value="bL25_bact_ctc"/>
    <property type="match status" value="1"/>
</dbReference>
<evidence type="ECO:0000259" key="6">
    <source>
        <dbReference type="Pfam" id="PF01386"/>
    </source>
</evidence>
<protein>
    <recommendedName>
        <fullName evidence="5">Large ribosomal subunit protein bL25</fullName>
    </recommendedName>
    <alternativeName>
        <fullName evidence="5">General stress protein CTC</fullName>
    </alternativeName>
</protein>
<dbReference type="Gene3D" id="2.40.240.10">
    <property type="entry name" value="Ribosomal Protein L25, Chain P"/>
    <property type="match status" value="1"/>
</dbReference>
<dbReference type="Proteomes" id="UP000717534">
    <property type="component" value="Unassembled WGS sequence"/>
</dbReference>
<feature type="domain" description="Large ribosomal subunit protein bL25 L25" evidence="6">
    <location>
        <begin position="6"/>
        <end position="95"/>
    </location>
</feature>
<evidence type="ECO:0000256" key="3">
    <source>
        <dbReference type="ARBA" id="ARBA00022980"/>
    </source>
</evidence>
<dbReference type="Pfam" id="PF01386">
    <property type="entry name" value="Ribosomal_L25p"/>
    <property type="match status" value="1"/>
</dbReference>
<accession>A0ABS3AS93</accession>
<dbReference type="GO" id="GO:0005840">
    <property type="term" value="C:ribosome"/>
    <property type="evidence" value="ECO:0007669"/>
    <property type="project" value="UniProtKB-KW"/>
</dbReference>
<comment type="subunit">
    <text evidence="5">Part of the 50S ribosomal subunit; part of the 5S rRNA/L5/L18/L25 subcomplex. Contacts the 5S rRNA. Binds to the 5S rRNA independently of L5 and L18.</text>
</comment>
<dbReference type="Gene3D" id="2.170.120.20">
    <property type="entry name" value="Ribosomal protein L25, beta domain"/>
    <property type="match status" value="1"/>
</dbReference>
<comment type="similarity">
    <text evidence="5">Belongs to the bacterial ribosomal protein bL25 family. CTC subfamily.</text>
</comment>
<comment type="function">
    <text evidence="5">This is one of the proteins that binds to the 5S RNA in the ribosome where it forms part of the central protuberance.</text>
</comment>
<evidence type="ECO:0000313" key="8">
    <source>
        <dbReference type="EMBL" id="MBN4068000.1"/>
    </source>
</evidence>
<dbReference type="CDD" id="cd00495">
    <property type="entry name" value="Ribosomal_L25_TL5_CTC"/>
    <property type="match status" value="1"/>
</dbReference>
<dbReference type="EMBL" id="JAFITO010000002">
    <property type="protein sequence ID" value="MBN4068000.1"/>
    <property type="molecule type" value="Genomic_DNA"/>
</dbReference>
<feature type="domain" description="Large ribosomal subunit protein bL25 beta" evidence="7">
    <location>
        <begin position="107"/>
        <end position="184"/>
    </location>
</feature>
<dbReference type="InterPro" id="IPR037121">
    <property type="entry name" value="Ribosomal_bL25_C"/>
</dbReference>
<keyword evidence="9" id="KW-1185">Reference proteome</keyword>
<evidence type="ECO:0000256" key="1">
    <source>
        <dbReference type="ARBA" id="ARBA00022730"/>
    </source>
</evidence>
<proteinExistence type="inferred from homology"/>
<keyword evidence="3 5" id="KW-0689">Ribosomal protein</keyword>
<sequence>MIQVDISASKRDSFGKCAMRRLRVSGNTPAVLYGNGKDVMALQLETTPFLKSLFQISRKNAIVNLSISGDDTPRHVMMKEIQTDPVDDSLIHADFFEINLQQPKAFTVPIEFVGTAKGTDLGGDLVIHNASIQIEGLPLDVPDTVSVDITDLAIGDSITYSAIGLSDNLKMVSDATALCVEVVVTVATAAAE</sequence>
<gene>
    <name evidence="5" type="primary">rplY</name>
    <name evidence="5" type="synonym">ctc</name>
    <name evidence="8" type="ORF">JYU06_00535</name>
</gene>
<dbReference type="PANTHER" id="PTHR33284:SF1">
    <property type="entry name" value="RIBOSOMAL PROTEIN L25_GLN-TRNA SYNTHETASE, ANTI-CODON-BINDING DOMAIN-CONTAINING PROTEIN"/>
    <property type="match status" value="1"/>
</dbReference>
<dbReference type="SUPFAM" id="SSF50715">
    <property type="entry name" value="Ribosomal protein L25-like"/>
    <property type="match status" value="1"/>
</dbReference>
<dbReference type="PANTHER" id="PTHR33284">
    <property type="entry name" value="RIBOSOMAL PROTEIN L25/GLN-TRNA SYNTHETASE, ANTI-CODON-BINDING DOMAIN-CONTAINING PROTEIN"/>
    <property type="match status" value="1"/>
</dbReference>
<evidence type="ECO:0000256" key="4">
    <source>
        <dbReference type="ARBA" id="ARBA00023274"/>
    </source>
</evidence>
<dbReference type="InterPro" id="IPR029751">
    <property type="entry name" value="Ribosomal_L25_dom"/>
</dbReference>
<reference evidence="8 9" key="1">
    <citation type="submission" date="2021-02" db="EMBL/GenBank/DDBJ databases">
        <title>Activity-based single-cell genomes from oceanic crustal fluid captures similar information to metagenomic and metatranscriptomic surveys with orders of magnitude less sampling.</title>
        <authorList>
            <person name="D'Angelo T.S."/>
            <person name="Orcutt B.N."/>
        </authorList>
    </citation>
    <scope>NUCLEOTIDE SEQUENCE [LARGE SCALE GENOMIC DNA]</scope>
    <source>
        <strain evidence="8">AH-315-G02</strain>
    </source>
</reference>
<evidence type="ECO:0000256" key="5">
    <source>
        <dbReference type="HAMAP-Rule" id="MF_01334"/>
    </source>
</evidence>
<dbReference type="InterPro" id="IPR001021">
    <property type="entry name" value="Ribosomal_bL25_long"/>
</dbReference>
<evidence type="ECO:0000256" key="2">
    <source>
        <dbReference type="ARBA" id="ARBA00022884"/>
    </source>
</evidence>
<organism evidence="8 9">
    <name type="scientific">Desulfotalea psychrophila</name>
    <dbReference type="NCBI Taxonomy" id="84980"/>
    <lineage>
        <taxon>Bacteria</taxon>
        <taxon>Pseudomonadati</taxon>
        <taxon>Thermodesulfobacteriota</taxon>
        <taxon>Desulfobulbia</taxon>
        <taxon>Desulfobulbales</taxon>
        <taxon>Desulfocapsaceae</taxon>
        <taxon>Desulfotalea</taxon>
    </lineage>
</organism>
<dbReference type="InterPro" id="IPR020930">
    <property type="entry name" value="Ribosomal_uL5_bac-type"/>
</dbReference>
<keyword evidence="2 5" id="KW-0694">RNA-binding</keyword>